<dbReference type="InterPro" id="IPR020904">
    <property type="entry name" value="Sc_DH/Rdtase_CS"/>
</dbReference>
<dbReference type="Proteomes" id="UP000004245">
    <property type="component" value="Unassembled WGS sequence"/>
</dbReference>
<keyword evidence="6" id="KW-1185">Reference proteome</keyword>
<reference evidence="5" key="1">
    <citation type="submission" date="2011-01" db="EMBL/GenBank/DDBJ databases">
        <authorList>
            <person name="Muzny D."/>
            <person name="Qin X."/>
            <person name="Buhay C."/>
            <person name="Dugan-Rocha S."/>
            <person name="Ding Y."/>
            <person name="Chen G."/>
            <person name="Hawes A."/>
            <person name="Holder M."/>
            <person name="Jhangiani S."/>
            <person name="Johnson A."/>
            <person name="Khan Z."/>
            <person name="Li Z."/>
            <person name="Liu W."/>
            <person name="Liu X."/>
            <person name="Perez L."/>
            <person name="Shen H."/>
            <person name="Wang Q."/>
            <person name="Watt J."/>
            <person name="Xi L."/>
            <person name="Xin Y."/>
            <person name="Zhou J."/>
            <person name="Deng J."/>
            <person name="Jiang H."/>
            <person name="Liu Y."/>
            <person name="Qu J."/>
            <person name="Song X.-Z."/>
            <person name="Zhang L."/>
            <person name="Villasana D."/>
            <person name="Johnson A."/>
            <person name="Liu J."/>
            <person name="Liyanage D."/>
            <person name="Lorensuhewa L."/>
            <person name="Robinson T."/>
            <person name="Song A."/>
            <person name="Song B.-B."/>
            <person name="Dinh H."/>
            <person name="Thornton R."/>
            <person name="Coyle M."/>
            <person name="Francisco L."/>
            <person name="Jackson L."/>
            <person name="Javaid M."/>
            <person name="Korchina V."/>
            <person name="Kovar C."/>
            <person name="Mata R."/>
            <person name="Mathew T."/>
            <person name="Ngo R."/>
            <person name="Nguyen L."/>
            <person name="Nguyen N."/>
            <person name="Okwuonu G."/>
            <person name="Ongeri F."/>
            <person name="Pham C."/>
            <person name="Simmons D."/>
            <person name="Wilczek-Boney K."/>
            <person name="Hale W."/>
            <person name="Jakkamsetti A."/>
            <person name="Pham P."/>
            <person name="Ruth R."/>
            <person name="San Lucas F."/>
            <person name="Warren J."/>
            <person name="Zhang J."/>
            <person name="Zhao Z."/>
            <person name="Zhou C."/>
            <person name="Zhu D."/>
            <person name="Lee S."/>
            <person name="Bess C."/>
            <person name="Blankenburg K."/>
            <person name="Forbes L."/>
            <person name="Fu Q."/>
            <person name="Gubbala S."/>
            <person name="Hirani K."/>
            <person name="Jayaseelan J.C."/>
            <person name="Lara F."/>
            <person name="Munidasa M."/>
            <person name="Palculict T."/>
            <person name="Patil S."/>
            <person name="Pu L.-L."/>
            <person name="Saada N."/>
            <person name="Tang L."/>
            <person name="Weissenberger G."/>
            <person name="Zhu Y."/>
            <person name="Hemphill L."/>
            <person name="Shang Y."/>
            <person name="Youmans B."/>
            <person name="Ayvaz T."/>
            <person name="Ross M."/>
            <person name="Santibanez J."/>
            <person name="Aqrawi P."/>
            <person name="Gross S."/>
            <person name="Joshi V."/>
            <person name="Fowler G."/>
            <person name="Nazareth L."/>
            <person name="Reid J."/>
            <person name="Worley K."/>
            <person name="Petrosino J."/>
            <person name="Highlander S."/>
            <person name="Gibbs R."/>
        </authorList>
    </citation>
    <scope>NUCLEOTIDE SEQUENCE [LARGE SCALE GENOMIC DNA]</scope>
    <source>
        <strain evidence="5">ATCC 33707</strain>
    </source>
</reference>
<dbReference type="HOGENOM" id="CLU_010194_1_0_11"/>
<dbReference type="NCBIfam" id="TIGR03971">
    <property type="entry name" value="SDR_subfam_1"/>
    <property type="match status" value="1"/>
</dbReference>
<gene>
    <name evidence="5" type="ORF">HMPREF0724_12426</name>
</gene>
<dbReference type="Gene3D" id="3.40.50.720">
    <property type="entry name" value="NAD(P)-binding Rossmann-like Domain"/>
    <property type="match status" value="1"/>
</dbReference>
<keyword evidence="3" id="KW-0520">NAD</keyword>
<dbReference type="EMBL" id="ADNW02000010">
    <property type="protein sequence ID" value="EGD24218.1"/>
    <property type="molecule type" value="Genomic_DNA"/>
</dbReference>
<dbReference type="PANTHER" id="PTHR42760">
    <property type="entry name" value="SHORT-CHAIN DEHYDROGENASES/REDUCTASES FAMILY MEMBER"/>
    <property type="match status" value="1"/>
</dbReference>
<keyword evidence="2" id="KW-0560">Oxidoreductase</keyword>
<dbReference type="SUPFAM" id="SSF51735">
    <property type="entry name" value="NAD(P)-binding Rossmann-fold domains"/>
    <property type="match status" value="1"/>
</dbReference>
<dbReference type="GO" id="GO:0048038">
    <property type="term" value="F:quinone binding"/>
    <property type="evidence" value="ECO:0007669"/>
    <property type="project" value="TreeGrafter"/>
</dbReference>
<evidence type="ECO:0000256" key="3">
    <source>
        <dbReference type="ARBA" id="ARBA00023027"/>
    </source>
</evidence>
<dbReference type="PANTHER" id="PTHR42760:SF133">
    <property type="entry name" value="3-OXOACYL-[ACYL-CARRIER-PROTEIN] REDUCTASE"/>
    <property type="match status" value="1"/>
</dbReference>
<dbReference type="InterPro" id="IPR002347">
    <property type="entry name" value="SDR_fam"/>
</dbReference>
<accession>E9T1B7</accession>
<dbReference type="Pfam" id="PF00106">
    <property type="entry name" value="adh_short"/>
    <property type="match status" value="1"/>
</dbReference>
<name>E9T1B7_RHOHA</name>
<evidence type="ECO:0000256" key="4">
    <source>
        <dbReference type="RuleBase" id="RU000363"/>
    </source>
</evidence>
<dbReference type="GO" id="GO:0006633">
    <property type="term" value="P:fatty acid biosynthetic process"/>
    <property type="evidence" value="ECO:0007669"/>
    <property type="project" value="TreeGrafter"/>
</dbReference>
<dbReference type="PRINTS" id="PR00081">
    <property type="entry name" value="GDHRDH"/>
</dbReference>
<proteinExistence type="inferred from homology"/>
<dbReference type="InterPro" id="IPR023985">
    <property type="entry name" value="SDR_subfam_1"/>
</dbReference>
<evidence type="ECO:0000313" key="5">
    <source>
        <dbReference type="EMBL" id="EGD24218.1"/>
    </source>
</evidence>
<evidence type="ECO:0000256" key="1">
    <source>
        <dbReference type="ARBA" id="ARBA00006484"/>
    </source>
</evidence>
<dbReference type="STRING" id="43767.A6I91_14595"/>
<organism evidence="5 6">
    <name type="scientific">Prescottella equi ATCC 33707</name>
    <dbReference type="NCBI Taxonomy" id="525370"/>
    <lineage>
        <taxon>Bacteria</taxon>
        <taxon>Bacillati</taxon>
        <taxon>Actinomycetota</taxon>
        <taxon>Actinomycetes</taxon>
        <taxon>Mycobacteriales</taxon>
        <taxon>Nocardiaceae</taxon>
        <taxon>Prescottella</taxon>
    </lineage>
</organism>
<dbReference type="PROSITE" id="PS00061">
    <property type="entry name" value="ADH_SHORT"/>
    <property type="match status" value="1"/>
</dbReference>
<dbReference type="InterPro" id="IPR036291">
    <property type="entry name" value="NAD(P)-bd_dom_sf"/>
</dbReference>
<dbReference type="AlphaFoldDB" id="E9T1B7"/>
<sequence>MRTPCVVTVPDLEESSSMEEFEGKVALITGGARGQGRSHAVAFAERGADVVICDRCEDSDSVFYPLGTEEDMAETVRLVEATGRKCIAVKADTADRAAMDDLVARAESEFGRVDIAVANAGVSVAAPVQSMTSAQWNEAIGSNLTGVFNTIGAVSPGMIERGYGRIVTISSMLGRAGNTNMVAYAASKWGVIGMTKSAALDLAQNGITVNAIAPGNISTGMIHNKALYSMMRPDLEEPTMDDVAPVFQSLHAQPVPWLDPFEITRAVLFFAAEASAHISGTVLPIDAGNAARVTG</sequence>
<comment type="similarity">
    <text evidence="1 4">Belongs to the short-chain dehydrogenases/reductases (SDR) family.</text>
</comment>
<evidence type="ECO:0000313" key="6">
    <source>
        <dbReference type="Proteomes" id="UP000004245"/>
    </source>
</evidence>
<dbReference type="PRINTS" id="PR00080">
    <property type="entry name" value="SDRFAMILY"/>
</dbReference>
<dbReference type="GO" id="GO:0016616">
    <property type="term" value="F:oxidoreductase activity, acting on the CH-OH group of donors, NAD or NADP as acceptor"/>
    <property type="evidence" value="ECO:0007669"/>
    <property type="project" value="TreeGrafter"/>
</dbReference>
<comment type="caution">
    <text evidence="5">The sequence shown here is derived from an EMBL/GenBank/DDBJ whole genome shotgun (WGS) entry which is preliminary data.</text>
</comment>
<dbReference type="FunFam" id="3.40.50.720:FF:000084">
    <property type="entry name" value="Short-chain dehydrogenase reductase"/>
    <property type="match status" value="1"/>
</dbReference>
<evidence type="ECO:0000256" key="2">
    <source>
        <dbReference type="ARBA" id="ARBA00023002"/>
    </source>
</evidence>
<protein>
    <submittedName>
        <fullName evidence="5">Oxidoreductase, SDR family</fullName>
    </submittedName>
</protein>